<dbReference type="Pfam" id="PF02866">
    <property type="entry name" value="Ldh_1_C"/>
    <property type="match status" value="1"/>
</dbReference>
<dbReference type="InterPro" id="IPR010945">
    <property type="entry name" value="Malate_DH_type2"/>
</dbReference>
<name>A0AA47MVE1_MERPO</name>
<evidence type="ECO:0000313" key="6">
    <source>
        <dbReference type="Proteomes" id="UP001174136"/>
    </source>
</evidence>
<proteinExistence type="inferred from homology"/>
<dbReference type="GO" id="GO:0006108">
    <property type="term" value="P:malate metabolic process"/>
    <property type="evidence" value="ECO:0007669"/>
    <property type="project" value="InterPro"/>
</dbReference>
<comment type="caution">
    <text evidence="5">The sequence shown here is derived from an EMBL/GenBank/DDBJ whole genome shotgun (WGS) entry which is preliminary data.</text>
</comment>
<gene>
    <name evidence="5" type="primary">mdh1b</name>
    <name evidence="5" type="ORF">N1851_013796</name>
</gene>
<feature type="region of interest" description="Disordered" evidence="3">
    <location>
        <begin position="229"/>
        <end position="305"/>
    </location>
</feature>
<reference evidence="5" key="1">
    <citation type="journal article" date="2023" name="Front. Mar. Sci.">
        <title>A new Merluccius polli reference genome to investigate the effects of global change in West African waters.</title>
        <authorList>
            <person name="Mateo J.L."/>
            <person name="Blanco-Fernandez C."/>
            <person name="Garcia-Vazquez E."/>
            <person name="Machado-Schiaffino G."/>
        </authorList>
    </citation>
    <scope>NUCLEOTIDE SEQUENCE</scope>
    <source>
        <strain evidence="5">C29</strain>
        <tissue evidence="5">Fin</tissue>
    </source>
</reference>
<accession>A0AA47MVE1</accession>
<evidence type="ECO:0000259" key="4">
    <source>
        <dbReference type="Pfam" id="PF02866"/>
    </source>
</evidence>
<evidence type="ECO:0000256" key="3">
    <source>
        <dbReference type="SAM" id="MobiDB-lite"/>
    </source>
</evidence>
<keyword evidence="6" id="KW-1185">Reference proteome</keyword>
<dbReference type="InterPro" id="IPR036291">
    <property type="entry name" value="NAD(P)-bd_dom_sf"/>
</dbReference>
<dbReference type="AlphaFoldDB" id="A0AA47MVE1"/>
<protein>
    <submittedName>
        <fullName evidence="5">Malate dehydrogenase 1B</fullName>
    </submittedName>
</protein>
<dbReference type="PANTHER" id="PTHR23382">
    <property type="entry name" value="MALATE DEHYDROGENASE"/>
    <property type="match status" value="1"/>
</dbReference>
<dbReference type="Proteomes" id="UP001174136">
    <property type="component" value="Unassembled WGS sequence"/>
</dbReference>
<dbReference type="InterPro" id="IPR022383">
    <property type="entry name" value="Lactate/malate_DH_C"/>
</dbReference>
<evidence type="ECO:0000256" key="1">
    <source>
        <dbReference type="ARBA" id="ARBA00009613"/>
    </source>
</evidence>
<feature type="domain" description="Lactate/malate dehydrogenase C-terminal" evidence="4">
    <location>
        <begin position="371"/>
        <end position="545"/>
    </location>
</feature>
<dbReference type="GO" id="GO:0016616">
    <property type="term" value="F:oxidoreductase activity, acting on the CH-OH group of donors, NAD or NADP as acceptor"/>
    <property type="evidence" value="ECO:0007669"/>
    <property type="project" value="InterPro"/>
</dbReference>
<feature type="compositionally biased region" description="Basic and acidic residues" evidence="3">
    <location>
        <begin position="296"/>
        <end position="305"/>
    </location>
</feature>
<dbReference type="InterPro" id="IPR015955">
    <property type="entry name" value="Lactate_DH/Glyco_Ohase_4_C"/>
</dbReference>
<feature type="compositionally biased region" description="Basic and acidic residues" evidence="3">
    <location>
        <begin position="265"/>
        <end position="287"/>
    </location>
</feature>
<comment type="similarity">
    <text evidence="1">Belongs to the LDH/MDH superfamily. MDH type 2 family.</text>
</comment>
<organism evidence="5 6">
    <name type="scientific">Merluccius polli</name>
    <name type="common">Benguela hake</name>
    <name type="synonym">Merluccius cadenati</name>
    <dbReference type="NCBI Taxonomy" id="89951"/>
    <lineage>
        <taxon>Eukaryota</taxon>
        <taxon>Metazoa</taxon>
        <taxon>Chordata</taxon>
        <taxon>Craniata</taxon>
        <taxon>Vertebrata</taxon>
        <taxon>Euteleostomi</taxon>
        <taxon>Actinopterygii</taxon>
        <taxon>Neopterygii</taxon>
        <taxon>Teleostei</taxon>
        <taxon>Neoteleostei</taxon>
        <taxon>Acanthomorphata</taxon>
        <taxon>Zeiogadaria</taxon>
        <taxon>Gadariae</taxon>
        <taxon>Gadiformes</taxon>
        <taxon>Gadoidei</taxon>
        <taxon>Merlucciidae</taxon>
        <taxon>Merluccius</taxon>
    </lineage>
</organism>
<dbReference type="GO" id="GO:0016615">
    <property type="term" value="F:malate dehydrogenase activity"/>
    <property type="evidence" value="ECO:0007669"/>
    <property type="project" value="InterPro"/>
</dbReference>
<dbReference type="EMBL" id="JAOPHQ010002508">
    <property type="protein sequence ID" value="KAK0146875.1"/>
    <property type="molecule type" value="Genomic_DNA"/>
</dbReference>
<dbReference type="SUPFAM" id="SSF51735">
    <property type="entry name" value="NAD(P)-binding Rossmann-fold domains"/>
    <property type="match status" value="1"/>
</dbReference>
<keyword evidence="2" id="KW-0560">Oxidoreductase</keyword>
<evidence type="ECO:0000256" key="2">
    <source>
        <dbReference type="ARBA" id="ARBA00023002"/>
    </source>
</evidence>
<dbReference type="Gene3D" id="3.40.50.720">
    <property type="entry name" value="NAD(P)-binding Rossmann-like Domain"/>
    <property type="match status" value="1"/>
</dbReference>
<dbReference type="SUPFAM" id="SSF56327">
    <property type="entry name" value="LDH C-terminal domain-like"/>
    <property type="match status" value="1"/>
</dbReference>
<dbReference type="Gene3D" id="3.90.110.10">
    <property type="entry name" value="Lactate dehydrogenase/glycoside hydrolase, family 4, C-terminal"/>
    <property type="match status" value="1"/>
</dbReference>
<evidence type="ECO:0000313" key="5">
    <source>
        <dbReference type="EMBL" id="KAK0146875.1"/>
    </source>
</evidence>
<sequence length="549" mass="61015">MARFVLAGRADCPHLARAQLLGEQLRASLADFQVHEILVQPDEWEVWLDHTCRAHGWSHSGSPVVWRELVGRGGRALLLGGLADFLEHCQQYYGVVTDMSSEMMLKIAAENREAEEKRKEEAQRQASLLQPFHVWIAGALNPACPILIPHLLSERLFPSSSSASSLVVSLHLLHLEGEEEALRALRTETEELALPLLHQVTAHAGLEEAFRDADVVILLDEQEVAVREEQEREKVEEVREDKDEVKGEVRGEKGDEVKDEVEDEREVREKVEEKEGEVRAEMEKDARDEEGEEKDEEARETQREKELLQRVSMRYRRYGQLIGERANVRGVAVMVAGDAHLNLKCALLTENAPTVDPRRFVAVATPLEYAARARVAQKLGGRAADVTDVRVWGNLSGAIHLDLQRARVFNHAGAIQGPGFFSRPVLEVLHDGNWLKTDLPAMVSGRRATAASEPQGRAASMSIAHGILVVLKAWNGVSHPEGEVLSLGVRCQGHPYVPDGVVCSIPVTVMEGGWSPVLEGVHVGDELRETLQLAVDQLRREKEDACSDL</sequence>
<feature type="compositionally biased region" description="Basic and acidic residues" evidence="3">
    <location>
        <begin position="229"/>
        <end position="256"/>
    </location>
</feature>